<sequence length="112" mass="13003">MQITITNDGIEATDALKQHILDKFKRLDRILTKATSIHVTLSIENLEQIAKALVHAHGTEFYARAESEDLYNAIDNLIDKIELQVNKHKQKEKEKRHDRSEKFDNGYTDEEL</sequence>
<dbReference type="GO" id="GO:0045900">
    <property type="term" value="P:negative regulation of translational elongation"/>
    <property type="evidence" value="ECO:0007669"/>
    <property type="project" value="TreeGrafter"/>
</dbReference>
<dbReference type="Pfam" id="PF02482">
    <property type="entry name" value="Ribosomal_S30AE"/>
    <property type="match status" value="1"/>
</dbReference>
<evidence type="ECO:0000256" key="6">
    <source>
        <dbReference type="SAM" id="MobiDB-lite"/>
    </source>
</evidence>
<organism evidence="7 8">
    <name type="scientific">Candidatus Rickettsiella viridis</name>
    <dbReference type="NCBI Taxonomy" id="676208"/>
    <lineage>
        <taxon>Bacteria</taxon>
        <taxon>Pseudomonadati</taxon>
        <taxon>Pseudomonadota</taxon>
        <taxon>Gammaproteobacteria</taxon>
        <taxon>Legionellales</taxon>
        <taxon>Coxiellaceae</taxon>
        <taxon>Rickettsiella</taxon>
    </lineage>
</organism>
<comment type="subunit">
    <text evidence="3">Associates exclusively with 100S ribosomes, which are dimers of 70S ribosomes.</text>
</comment>
<dbReference type="KEGG" id="rvi:RVIR1_14250"/>
<keyword evidence="8" id="KW-1185">Reference proteome</keyword>
<dbReference type="PANTHER" id="PTHR33231">
    <property type="entry name" value="30S RIBOSOMAL PROTEIN"/>
    <property type="match status" value="1"/>
</dbReference>
<feature type="region of interest" description="Disordered" evidence="6">
    <location>
        <begin position="88"/>
        <end position="112"/>
    </location>
</feature>
<keyword evidence="1" id="KW-0810">Translation regulation</keyword>
<dbReference type="Gene3D" id="3.30.160.100">
    <property type="entry name" value="Ribosome hibernation promotion factor-like"/>
    <property type="match status" value="1"/>
</dbReference>
<evidence type="ECO:0000256" key="4">
    <source>
        <dbReference type="ARBA" id="ARBA00041148"/>
    </source>
</evidence>
<keyword evidence="7" id="KW-0689">Ribosomal protein</keyword>
<evidence type="ECO:0000256" key="2">
    <source>
        <dbReference type="ARBA" id="ARBA00038434"/>
    </source>
</evidence>
<evidence type="ECO:0000313" key="7">
    <source>
        <dbReference type="EMBL" id="BBB15870.1"/>
    </source>
</evidence>
<dbReference type="InterPro" id="IPR036567">
    <property type="entry name" value="RHF-like"/>
</dbReference>
<keyword evidence="7" id="KW-0687">Ribonucleoprotein</keyword>
<dbReference type="NCBIfam" id="TIGR00741">
    <property type="entry name" value="yfiA"/>
    <property type="match status" value="1"/>
</dbReference>
<dbReference type="SUPFAM" id="SSF69754">
    <property type="entry name" value="Ribosome binding protein Y (YfiA homologue)"/>
    <property type="match status" value="1"/>
</dbReference>
<dbReference type="CDD" id="cd00552">
    <property type="entry name" value="RaiA"/>
    <property type="match status" value="1"/>
</dbReference>
<dbReference type="Proteomes" id="UP000282483">
    <property type="component" value="Chromosome"/>
</dbReference>
<protein>
    <recommendedName>
        <fullName evidence="4">Ribosome hibernation promoting factor</fullName>
    </recommendedName>
    <alternativeName>
        <fullName evidence="5">Hibernation factor HPF</fullName>
    </alternativeName>
</protein>
<dbReference type="EMBL" id="AP018005">
    <property type="protein sequence ID" value="BBB15870.1"/>
    <property type="molecule type" value="Genomic_DNA"/>
</dbReference>
<dbReference type="InterPro" id="IPR003489">
    <property type="entry name" value="RHF/RaiA"/>
</dbReference>
<reference evidence="7 8" key="1">
    <citation type="submission" date="2017-03" db="EMBL/GenBank/DDBJ databases">
        <title>The genome sequence of Candidatus Rickettsiella viridis.</title>
        <authorList>
            <person name="Nikoh N."/>
            <person name="Tsuchida T."/>
            <person name="Yamaguchi K."/>
            <person name="Maeda T."/>
            <person name="Shigenobu S."/>
            <person name="Fukatsu T."/>
        </authorList>
    </citation>
    <scope>NUCLEOTIDE SEQUENCE [LARGE SCALE GENOMIC DNA]</scope>
    <source>
        <strain evidence="7 8">Ap-RA04</strain>
    </source>
</reference>
<dbReference type="AlphaFoldDB" id="A0A2Z5UXN4"/>
<evidence type="ECO:0000256" key="5">
    <source>
        <dbReference type="ARBA" id="ARBA00041319"/>
    </source>
</evidence>
<name>A0A2Z5UXN4_9COXI</name>
<evidence type="ECO:0000313" key="8">
    <source>
        <dbReference type="Proteomes" id="UP000282483"/>
    </source>
</evidence>
<accession>A0A2Z5UXN4</accession>
<dbReference type="RefSeq" id="WP_126323396.1">
    <property type="nucleotide sequence ID" value="NZ_AP018005.1"/>
</dbReference>
<dbReference type="GO" id="GO:0043024">
    <property type="term" value="F:ribosomal small subunit binding"/>
    <property type="evidence" value="ECO:0007669"/>
    <property type="project" value="TreeGrafter"/>
</dbReference>
<comment type="similarity">
    <text evidence="2">Belongs to the HPF/YfiA ribosome-associated protein family. Short HPF subfamily.</text>
</comment>
<gene>
    <name evidence="7" type="primary">yggX</name>
    <name evidence="7" type="ORF">RVIR1_14250</name>
</gene>
<dbReference type="OrthoDB" id="9795980at2"/>
<proteinExistence type="inferred from homology"/>
<dbReference type="GO" id="GO:0022627">
    <property type="term" value="C:cytosolic small ribosomal subunit"/>
    <property type="evidence" value="ECO:0007669"/>
    <property type="project" value="TreeGrafter"/>
</dbReference>
<dbReference type="InterPro" id="IPR050574">
    <property type="entry name" value="HPF/YfiA_ribosome-assoc"/>
</dbReference>
<dbReference type="PANTHER" id="PTHR33231:SF1">
    <property type="entry name" value="30S RIBOSOMAL PROTEIN"/>
    <property type="match status" value="1"/>
</dbReference>
<evidence type="ECO:0000256" key="3">
    <source>
        <dbReference type="ARBA" id="ARBA00038695"/>
    </source>
</evidence>
<evidence type="ECO:0000256" key="1">
    <source>
        <dbReference type="ARBA" id="ARBA00022845"/>
    </source>
</evidence>
<feature type="compositionally biased region" description="Basic and acidic residues" evidence="6">
    <location>
        <begin position="91"/>
        <end position="104"/>
    </location>
</feature>